<dbReference type="GO" id="GO:0031640">
    <property type="term" value="P:killing of cells of another organism"/>
    <property type="evidence" value="ECO:0007669"/>
    <property type="project" value="UniProtKB-KW"/>
</dbReference>
<dbReference type="Pfam" id="PF01476">
    <property type="entry name" value="LysM"/>
    <property type="match status" value="2"/>
</dbReference>
<dbReference type="Gene3D" id="3.10.350.10">
    <property type="entry name" value="LysM domain"/>
    <property type="match status" value="2"/>
</dbReference>
<dbReference type="EMBL" id="JAHXRF010000010">
    <property type="protein sequence ID" value="MBW4865861.1"/>
    <property type="molecule type" value="Genomic_DNA"/>
</dbReference>
<dbReference type="InterPro" id="IPR002901">
    <property type="entry name" value="MGlyc_endo_b_GlcNAc-like_dom"/>
</dbReference>
<organism evidence="7 8">
    <name type="scientific">Segatella salivae</name>
    <dbReference type="NCBI Taxonomy" id="228604"/>
    <lineage>
        <taxon>Bacteria</taxon>
        <taxon>Pseudomonadati</taxon>
        <taxon>Bacteroidota</taxon>
        <taxon>Bacteroidia</taxon>
        <taxon>Bacteroidales</taxon>
        <taxon>Prevotellaceae</taxon>
        <taxon>Segatella</taxon>
    </lineage>
</organism>
<dbReference type="Pfam" id="PF01832">
    <property type="entry name" value="Glucosaminidase"/>
    <property type="match status" value="1"/>
</dbReference>
<evidence type="ECO:0000256" key="5">
    <source>
        <dbReference type="SAM" id="SignalP"/>
    </source>
</evidence>
<evidence type="ECO:0000313" key="7">
    <source>
        <dbReference type="EMBL" id="MBW4865861.1"/>
    </source>
</evidence>
<evidence type="ECO:0000259" key="6">
    <source>
        <dbReference type="PROSITE" id="PS51782"/>
    </source>
</evidence>
<dbReference type="PANTHER" id="PTHR33308:SF9">
    <property type="entry name" value="PEPTIDOGLYCAN HYDROLASE FLGJ"/>
    <property type="match status" value="1"/>
</dbReference>
<dbReference type="SUPFAM" id="SSF54106">
    <property type="entry name" value="LysM domain"/>
    <property type="match status" value="2"/>
</dbReference>
<dbReference type="Gene3D" id="1.10.530.10">
    <property type="match status" value="1"/>
</dbReference>
<dbReference type="CDD" id="cd00118">
    <property type="entry name" value="LysM"/>
    <property type="match status" value="1"/>
</dbReference>
<dbReference type="SMART" id="SM00257">
    <property type="entry name" value="LysM"/>
    <property type="match status" value="2"/>
</dbReference>
<evidence type="ECO:0000256" key="4">
    <source>
        <dbReference type="ARBA" id="ARBA00032108"/>
    </source>
</evidence>
<dbReference type="AlphaFoldDB" id="A0AAW4NSJ5"/>
<evidence type="ECO:0000256" key="1">
    <source>
        <dbReference type="ARBA" id="ARBA00022529"/>
    </source>
</evidence>
<dbReference type="RefSeq" id="WP_007133507.1">
    <property type="nucleotide sequence ID" value="NZ_CABKPN010000001.1"/>
</dbReference>
<evidence type="ECO:0000256" key="2">
    <source>
        <dbReference type="ARBA" id="ARBA00022638"/>
    </source>
</evidence>
<dbReference type="Proteomes" id="UP001196873">
    <property type="component" value="Unassembled WGS sequence"/>
</dbReference>
<reference evidence="7" key="1">
    <citation type="submission" date="2021-07" db="EMBL/GenBank/DDBJ databases">
        <title>Genomic diversity and antimicrobial resistance of Prevotella spp. isolated from chronic lung disease airways.</title>
        <authorList>
            <person name="Webb K.A."/>
            <person name="Olagoke O.S."/>
            <person name="Baird T."/>
            <person name="Neill J."/>
            <person name="Pham A."/>
            <person name="Wells T.J."/>
            <person name="Ramsay K.A."/>
            <person name="Bell S.C."/>
            <person name="Sarovich D.S."/>
            <person name="Price E.P."/>
        </authorList>
    </citation>
    <scope>NUCLEOTIDE SEQUENCE</scope>
    <source>
        <strain evidence="7">SCHI0047.S.3</strain>
    </source>
</reference>
<keyword evidence="3" id="KW-0378">Hydrolase</keyword>
<proteinExistence type="predicted"/>
<dbReference type="PROSITE" id="PS51782">
    <property type="entry name" value="LYSM"/>
    <property type="match status" value="1"/>
</dbReference>
<dbReference type="GO" id="GO:0042742">
    <property type="term" value="P:defense response to bacterium"/>
    <property type="evidence" value="ECO:0007669"/>
    <property type="project" value="UniProtKB-KW"/>
</dbReference>
<feature type="chain" id="PRO_5043374848" description="Peptidoglycan hydrolase" evidence="5">
    <location>
        <begin position="22"/>
        <end position="307"/>
    </location>
</feature>
<keyword evidence="2" id="KW-0081">Bacteriolytic enzyme</keyword>
<protein>
    <recommendedName>
        <fullName evidence="4">Peptidoglycan hydrolase</fullName>
    </recommendedName>
</protein>
<sequence length="307" mass="35927">MVKKLSLFLFASLLNISNVSAQMRWNSIYQSYIDQYKNLAIEEMLRYNIPASITLAQGIFESSAGRSELTVKGNNHFGIKCHGWGGNTIYHDDDERNECFRAYDNAKQSYEDHSKFLSQNTRYRSLFSLQRTDYRSWARGLKACGYATNPVYADKLIELIELYKLYELDRAEHYDKFMAKRGGYDKPITQGMTLHPIKIYNKNYYIIARAGDTFKKIGQEVDLSYRKIAKYNERNKNDILQPGEVIYLKKKQKHADKAYKGRPHIVKPNDSMYSIAQFYGIRLKSLYKMNHLSPDYQLRVGDVLRVY</sequence>
<name>A0AAW4NSJ5_9BACT</name>
<gene>
    <name evidence="7" type="ORF">KZY68_07540</name>
</gene>
<comment type="caution">
    <text evidence="7">The sequence shown here is derived from an EMBL/GenBank/DDBJ whole genome shotgun (WGS) entry which is preliminary data.</text>
</comment>
<dbReference type="InterPro" id="IPR051056">
    <property type="entry name" value="Glycosyl_Hydrolase_73"/>
</dbReference>
<evidence type="ECO:0000313" key="8">
    <source>
        <dbReference type="Proteomes" id="UP001196873"/>
    </source>
</evidence>
<keyword evidence="5" id="KW-0732">Signal</keyword>
<dbReference type="SMART" id="SM00047">
    <property type="entry name" value="LYZ2"/>
    <property type="match status" value="1"/>
</dbReference>
<feature type="domain" description="LysM" evidence="6">
    <location>
        <begin position="262"/>
        <end position="306"/>
    </location>
</feature>
<accession>A0AAW4NSJ5</accession>
<dbReference type="GO" id="GO:0004040">
    <property type="term" value="F:amidase activity"/>
    <property type="evidence" value="ECO:0007669"/>
    <property type="project" value="InterPro"/>
</dbReference>
<evidence type="ECO:0000256" key="3">
    <source>
        <dbReference type="ARBA" id="ARBA00022801"/>
    </source>
</evidence>
<dbReference type="InterPro" id="IPR036779">
    <property type="entry name" value="LysM_dom_sf"/>
</dbReference>
<dbReference type="InterPro" id="IPR018392">
    <property type="entry name" value="LysM"/>
</dbReference>
<feature type="signal peptide" evidence="5">
    <location>
        <begin position="1"/>
        <end position="21"/>
    </location>
</feature>
<dbReference type="PANTHER" id="PTHR33308">
    <property type="entry name" value="PEPTIDOGLYCAN HYDROLASE FLGJ"/>
    <property type="match status" value="1"/>
</dbReference>
<keyword evidence="1" id="KW-0929">Antimicrobial</keyword>